<dbReference type="OrthoDB" id="2017893at2759"/>
<dbReference type="InterPro" id="IPR029021">
    <property type="entry name" value="Prot-tyrosine_phosphatase-like"/>
</dbReference>
<dbReference type="SUPFAM" id="SSF52799">
    <property type="entry name" value="(Phosphotyrosine protein) phosphatases II"/>
    <property type="match status" value="1"/>
</dbReference>
<feature type="compositionally biased region" description="Polar residues" evidence="5">
    <location>
        <begin position="172"/>
        <end position="200"/>
    </location>
</feature>
<evidence type="ECO:0000313" key="8">
    <source>
        <dbReference type="Proteomes" id="UP000249723"/>
    </source>
</evidence>
<comment type="similarity">
    <text evidence="1">Belongs to the protein-tyrosine phosphatase family. Non-receptor class dual specificity subfamily.</text>
</comment>
<feature type="region of interest" description="Disordered" evidence="5">
    <location>
        <begin position="261"/>
        <end position="289"/>
    </location>
</feature>
<gene>
    <name evidence="7" type="ORF">BZ3500_MVSOF-1268-A1-R1_CHR1-3G02352</name>
</gene>
<feature type="compositionally biased region" description="Low complexity" evidence="5">
    <location>
        <begin position="435"/>
        <end position="460"/>
    </location>
</feature>
<evidence type="ECO:0000256" key="1">
    <source>
        <dbReference type="ARBA" id="ARBA00008601"/>
    </source>
</evidence>
<evidence type="ECO:0000313" key="7">
    <source>
        <dbReference type="EMBL" id="SCZ90889.1"/>
    </source>
</evidence>
<feature type="compositionally biased region" description="Polar residues" evidence="5">
    <location>
        <begin position="1"/>
        <end position="29"/>
    </location>
</feature>
<dbReference type="Proteomes" id="UP000249723">
    <property type="component" value="Unassembled WGS sequence"/>
</dbReference>
<dbReference type="GO" id="GO:0008330">
    <property type="term" value="F:protein tyrosine/threonine phosphatase activity"/>
    <property type="evidence" value="ECO:0007669"/>
    <property type="project" value="TreeGrafter"/>
</dbReference>
<dbReference type="PROSITE" id="PS00383">
    <property type="entry name" value="TYR_PHOSPHATASE_1"/>
    <property type="match status" value="1"/>
</dbReference>
<evidence type="ECO:0000259" key="6">
    <source>
        <dbReference type="PROSITE" id="PS50056"/>
    </source>
</evidence>
<feature type="domain" description="Tyrosine specific protein phosphatases" evidence="6">
    <location>
        <begin position="730"/>
        <end position="768"/>
    </location>
</feature>
<dbReference type="GO" id="GO:0005737">
    <property type="term" value="C:cytoplasm"/>
    <property type="evidence" value="ECO:0007669"/>
    <property type="project" value="TreeGrafter"/>
</dbReference>
<feature type="region of interest" description="Disordered" evidence="5">
    <location>
        <begin position="335"/>
        <end position="367"/>
    </location>
</feature>
<name>A0A2X0KD89_9BASI</name>
<accession>A0A2X0KD89</accession>
<dbReference type="InterPro" id="IPR020422">
    <property type="entry name" value="TYR_PHOSPHATASE_DUAL_dom"/>
</dbReference>
<feature type="region of interest" description="Disordered" evidence="5">
    <location>
        <begin position="122"/>
        <end position="200"/>
    </location>
</feature>
<dbReference type="PROSITE" id="PS50056">
    <property type="entry name" value="TYR_PHOSPHATASE_2"/>
    <property type="match status" value="1"/>
</dbReference>
<sequence length="1107" mass="117348">MHSAPSTYATHIPPSSTCSVSTPIPSSITDSASSLDNLASSAGPRPLPSPPPPNLLCNKRRAPLSQPSSPQNITKRTQVNMFIIIIILYAHPAHRAQVSTNTPPALRVLPRLLFTTLNAAATTAPSSTMSRRTPTSSPTRTTFAPTTPPSLSPRVGAISINGGSPERRASPTLKNSPLSGSRLSAPTSPSRIALPSASTSPRAPLALDLGLAAFTTRHRVISEHAFQPNAMNDDAAPSLFVQPASPAIGADPIEPTVSLPTRGTPAESTSIAVPKGFSLPPGPPSPGGGLAARRMLNKKRLSLLVPGASSTAASGALSPLSPLENVTFGHLSLPEASEDDEAETRSLPPTPGVSLQSFIGPEGAEQEDRTIGRLMLADRLAMKQQADEMREQMRGGRNMKRRTSIPRLQLGGPGAASGPKPLLIVPKGIGSVPSSSSLSVSVGQSASTSTSSSSSSTSTVQLLRKNDTERRGVNGTDEPGEEYPYALGPREIVPGIYLGSEQNARDPAVLAKWGFGFVLNVAKEVDCPWVEDAALVAPPLELRSSGASVKFVDEERALLPPPTFSLSRTPSEETTPRASTSTTGVDALQPARSKSSHRRTKTQGVIVVPEPSLPARPGFVRPTVSTPNLQSIFTASTVSPPNADVPTPFVDPSVAATPLDLLTPAASPSLRRGSPRLRRKSQMDVDAAPDGSIKFPANPTSGRPEIDYLWLKWGHDESDLVEARKFQAAFDFLDRARATDGGKGRVLVHCQCGVSRSATVVIAYCMREAARALKEGRHLPELAGCTGMHDTYSFVKEKSEWVGPNLGLVFQLVGYERALRGDTGVRDDEEEPPFPDYAEERAAAEAKLAPWTSKQVESTSSPKTPISSHGSLTSESHLSTPETIDSQIVPRTSAKTTVLPLGSNGSFASARPPVAIQQEIDDQNSSSLGRLTEAIHIDGTFDETLTPEAGREIFSPQPQTSFVLPLPGSNRTNDCPQLLSLDLDGARVSPTTTRKPIGLPTFSKPTLPRSDSASRLKGILSRFVFSDGLSTDLTASHSPATETNLPMMDSLPEDELSTGTSLGAGKRLSFGNLQTPSERRMSHKRVFSDTIQVPASFLMSTREQPDS</sequence>
<feature type="region of interest" description="Disordered" evidence="5">
    <location>
        <begin position="561"/>
        <end position="603"/>
    </location>
</feature>
<dbReference type="STRING" id="289078.A0A2X0KD89"/>
<feature type="region of interest" description="Disordered" evidence="5">
    <location>
        <begin position="1031"/>
        <end position="1086"/>
    </location>
</feature>
<reference evidence="8" key="1">
    <citation type="submission" date="2016-10" db="EMBL/GenBank/DDBJ databases">
        <authorList>
            <person name="Jeantristanb JTB J.-T."/>
            <person name="Ricardo R."/>
        </authorList>
    </citation>
    <scope>NUCLEOTIDE SEQUENCE [LARGE SCALE GENOMIC DNA]</scope>
</reference>
<keyword evidence="4" id="KW-0904">Protein phosphatase</keyword>
<evidence type="ECO:0000256" key="2">
    <source>
        <dbReference type="ARBA" id="ARBA00013064"/>
    </source>
</evidence>
<evidence type="ECO:0000256" key="4">
    <source>
        <dbReference type="ARBA" id="ARBA00022912"/>
    </source>
</evidence>
<organism evidence="7 8">
    <name type="scientific">Microbotryum saponariae</name>
    <dbReference type="NCBI Taxonomy" id="289078"/>
    <lineage>
        <taxon>Eukaryota</taxon>
        <taxon>Fungi</taxon>
        <taxon>Dikarya</taxon>
        <taxon>Basidiomycota</taxon>
        <taxon>Pucciniomycotina</taxon>
        <taxon>Microbotryomycetes</taxon>
        <taxon>Microbotryales</taxon>
        <taxon>Microbotryaceae</taxon>
        <taxon>Microbotryum</taxon>
    </lineage>
</organism>
<dbReference type="InterPro" id="IPR000340">
    <property type="entry name" value="Dual-sp_phosphatase_cat-dom"/>
</dbReference>
<feature type="region of interest" description="Disordered" evidence="5">
    <location>
        <begin position="845"/>
        <end position="891"/>
    </location>
</feature>
<feature type="compositionally biased region" description="Polar residues" evidence="5">
    <location>
        <begin position="261"/>
        <end position="271"/>
    </location>
</feature>
<dbReference type="SMART" id="SM00195">
    <property type="entry name" value="DSPc"/>
    <property type="match status" value="1"/>
</dbReference>
<dbReference type="GO" id="GO:0017017">
    <property type="term" value="F:MAP kinase tyrosine/serine/threonine phosphatase activity"/>
    <property type="evidence" value="ECO:0007669"/>
    <property type="project" value="TreeGrafter"/>
</dbReference>
<proteinExistence type="inferred from homology"/>
<dbReference type="EC" id="3.1.3.48" evidence="2"/>
<dbReference type="GO" id="GO:0033550">
    <property type="term" value="F:MAP kinase tyrosine phosphatase activity"/>
    <property type="evidence" value="ECO:0007669"/>
    <property type="project" value="TreeGrafter"/>
</dbReference>
<evidence type="ECO:0000256" key="3">
    <source>
        <dbReference type="ARBA" id="ARBA00022801"/>
    </source>
</evidence>
<keyword evidence="8" id="KW-1185">Reference proteome</keyword>
<dbReference type="PANTHER" id="PTHR10159">
    <property type="entry name" value="DUAL SPECIFICITY PROTEIN PHOSPHATASE"/>
    <property type="match status" value="1"/>
</dbReference>
<feature type="region of interest" description="Disordered" evidence="5">
    <location>
        <begin position="1"/>
        <end position="73"/>
    </location>
</feature>
<dbReference type="AlphaFoldDB" id="A0A2X0KD89"/>
<feature type="compositionally biased region" description="Polar residues" evidence="5">
    <location>
        <begin position="852"/>
        <end position="891"/>
    </location>
</feature>
<feature type="region of interest" description="Disordered" evidence="5">
    <location>
        <begin position="390"/>
        <end position="422"/>
    </location>
</feature>
<keyword evidence="3" id="KW-0378">Hydrolase</keyword>
<feature type="compositionally biased region" description="Low complexity" evidence="5">
    <location>
        <begin position="122"/>
        <end position="145"/>
    </location>
</feature>
<feature type="region of interest" description="Disordered" evidence="5">
    <location>
        <begin position="987"/>
        <end position="1011"/>
    </location>
</feature>
<dbReference type="GO" id="GO:0043409">
    <property type="term" value="P:negative regulation of MAPK cascade"/>
    <property type="evidence" value="ECO:0007669"/>
    <property type="project" value="TreeGrafter"/>
</dbReference>
<dbReference type="Pfam" id="PF00782">
    <property type="entry name" value="DSPc"/>
    <property type="match status" value="1"/>
</dbReference>
<feature type="region of interest" description="Disordered" evidence="5">
    <location>
        <begin position="664"/>
        <end position="698"/>
    </location>
</feature>
<feature type="region of interest" description="Disordered" evidence="5">
    <location>
        <begin position="435"/>
        <end position="486"/>
    </location>
</feature>
<dbReference type="Gene3D" id="3.90.190.10">
    <property type="entry name" value="Protein tyrosine phosphatase superfamily"/>
    <property type="match status" value="2"/>
</dbReference>
<protein>
    <recommendedName>
        <fullName evidence="2">protein-tyrosine-phosphatase</fullName>
        <ecNumber evidence="2">3.1.3.48</ecNumber>
    </recommendedName>
</protein>
<feature type="compositionally biased region" description="Low complexity" evidence="5">
    <location>
        <begin position="30"/>
        <end position="44"/>
    </location>
</feature>
<feature type="compositionally biased region" description="Polar residues" evidence="5">
    <location>
        <begin position="1031"/>
        <end position="1044"/>
    </location>
</feature>
<feature type="compositionally biased region" description="Pro residues" evidence="5">
    <location>
        <begin position="45"/>
        <end position="54"/>
    </location>
</feature>
<dbReference type="EMBL" id="FMWP01000014">
    <property type="protein sequence ID" value="SCZ90889.1"/>
    <property type="molecule type" value="Genomic_DNA"/>
</dbReference>
<evidence type="ECO:0000256" key="5">
    <source>
        <dbReference type="SAM" id="MobiDB-lite"/>
    </source>
</evidence>
<dbReference type="InterPro" id="IPR016130">
    <property type="entry name" value="Tyr_Pase_AS"/>
</dbReference>
<dbReference type="PANTHER" id="PTHR10159:SF519">
    <property type="entry name" value="DUAL SPECIFICITY PROTEIN PHOSPHATASE MPK3"/>
    <property type="match status" value="1"/>
</dbReference>
<dbReference type="InterPro" id="IPR000387">
    <property type="entry name" value="Tyr_Pase_dom"/>
</dbReference>